<dbReference type="GO" id="GO:0005524">
    <property type="term" value="F:ATP binding"/>
    <property type="evidence" value="ECO:0007669"/>
    <property type="project" value="UniProtKB-UniRule"/>
</dbReference>
<dbReference type="SMART" id="SM00219">
    <property type="entry name" value="TyrKc"/>
    <property type="match status" value="1"/>
</dbReference>
<evidence type="ECO:0000256" key="2">
    <source>
        <dbReference type="ARBA" id="ARBA00022475"/>
    </source>
</evidence>
<gene>
    <name evidence="5" type="ORF">Acr_05g0014760</name>
</gene>
<dbReference type="Gene3D" id="3.30.200.20">
    <property type="entry name" value="Phosphorylase Kinase, domain 1"/>
    <property type="match status" value="1"/>
</dbReference>
<evidence type="ECO:0000313" key="5">
    <source>
        <dbReference type="EMBL" id="GFY87837.1"/>
    </source>
</evidence>
<dbReference type="PROSITE" id="PS00107">
    <property type="entry name" value="PROTEIN_KINASE_ATP"/>
    <property type="match status" value="1"/>
</dbReference>
<keyword evidence="6" id="KW-1185">Reference proteome</keyword>
<dbReference type="Gene3D" id="1.10.510.10">
    <property type="entry name" value="Transferase(Phosphotransferase) domain 1"/>
    <property type="match status" value="1"/>
</dbReference>
<dbReference type="PANTHER" id="PTHR45621">
    <property type="entry name" value="OS01G0588500 PROTEIN-RELATED"/>
    <property type="match status" value="1"/>
</dbReference>
<dbReference type="Proteomes" id="UP000585474">
    <property type="component" value="Unassembled WGS sequence"/>
</dbReference>
<sequence>MILGKGGFGSVYRVDETPLAETLFGSGMNVAIKRLNPQSRQGLQEWQSEVDFLGCLSHPNLVKLLGYCFEDQEMLLVYEFMAGGSLDNHLFQMGGSATVTLSWDLRLKIAIDTARGLTFLHTLDEQVIFRDFKSI</sequence>
<keyword evidence="2" id="KW-1003">Cell membrane</keyword>
<name>A0A7J0EQI0_9ERIC</name>
<keyword evidence="3" id="KW-0067">ATP-binding</keyword>
<evidence type="ECO:0000259" key="4">
    <source>
        <dbReference type="PROSITE" id="PS50011"/>
    </source>
</evidence>
<evidence type="ECO:0000313" key="6">
    <source>
        <dbReference type="Proteomes" id="UP000585474"/>
    </source>
</evidence>
<keyword evidence="2" id="KW-0472">Membrane</keyword>
<dbReference type="InterPro" id="IPR011009">
    <property type="entry name" value="Kinase-like_dom_sf"/>
</dbReference>
<dbReference type="PROSITE" id="PS50011">
    <property type="entry name" value="PROTEIN_KINASE_DOM"/>
    <property type="match status" value="1"/>
</dbReference>
<dbReference type="GO" id="GO:0004713">
    <property type="term" value="F:protein tyrosine kinase activity"/>
    <property type="evidence" value="ECO:0007669"/>
    <property type="project" value="InterPro"/>
</dbReference>
<dbReference type="OrthoDB" id="8891264at2759"/>
<dbReference type="EMBL" id="BJWL01000005">
    <property type="protein sequence ID" value="GFY87837.1"/>
    <property type="molecule type" value="Genomic_DNA"/>
</dbReference>
<comment type="subcellular location">
    <subcellularLocation>
        <location evidence="1">Cell membrane</location>
    </subcellularLocation>
</comment>
<dbReference type="InterPro" id="IPR000719">
    <property type="entry name" value="Prot_kinase_dom"/>
</dbReference>
<dbReference type="InterPro" id="IPR017441">
    <property type="entry name" value="Protein_kinase_ATP_BS"/>
</dbReference>
<proteinExistence type="predicted"/>
<keyword evidence="5" id="KW-0808">Transferase</keyword>
<organism evidence="5 6">
    <name type="scientific">Actinidia rufa</name>
    <dbReference type="NCBI Taxonomy" id="165716"/>
    <lineage>
        <taxon>Eukaryota</taxon>
        <taxon>Viridiplantae</taxon>
        <taxon>Streptophyta</taxon>
        <taxon>Embryophyta</taxon>
        <taxon>Tracheophyta</taxon>
        <taxon>Spermatophyta</taxon>
        <taxon>Magnoliopsida</taxon>
        <taxon>eudicotyledons</taxon>
        <taxon>Gunneridae</taxon>
        <taxon>Pentapetalae</taxon>
        <taxon>asterids</taxon>
        <taxon>Ericales</taxon>
        <taxon>Actinidiaceae</taxon>
        <taxon>Actinidia</taxon>
    </lineage>
</organism>
<reference evidence="5 6" key="1">
    <citation type="submission" date="2019-07" db="EMBL/GenBank/DDBJ databases">
        <title>De Novo Assembly of kiwifruit Actinidia rufa.</title>
        <authorList>
            <person name="Sugita-Konishi S."/>
            <person name="Sato K."/>
            <person name="Mori E."/>
            <person name="Abe Y."/>
            <person name="Kisaki G."/>
            <person name="Hamano K."/>
            <person name="Suezawa K."/>
            <person name="Otani M."/>
            <person name="Fukuda T."/>
            <person name="Manabe T."/>
            <person name="Gomi K."/>
            <person name="Tabuchi M."/>
            <person name="Akimitsu K."/>
            <person name="Kataoka I."/>
        </authorList>
    </citation>
    <scope>NUCLEOTIDE SEQUENCE [LARGE SCALE GENOMIC DNA]</scope>
    <source>
        <strain evidence="6">cv. Fuchu</strain>
    </source>
</reference>
<feature type="binding site" evidence="3">
    <location>
        <position position="33"/>
    </location>
    <ligand>
        <name>ATP</name>
        <dbReference type="ChEBI" id="CHEBI:30616"/>
    </ligand>
</feature>
<dbReference type="Pfam" id="PF07714">
    <property type="entry name" value="PK_Tyr_Ser-Thr"/>
    <property type="match status" value="1"/>
</dbReference>
<feature type="domain" description="Protein kinase" evidence="4">
    <location>
        <begin position="1"/>
        <end position="135"/>
    </location>
</feature>
<comment type="caution">
    <text evidence="5">The sequence shown here is derived from an EMBL/GenBank/DDBJ whole genome shotgun (WGS) entry which is preliminary data.</text>
</comment>
<accession>A0A7J0EQI0</accession>
<dbReference type="InterPro" id="IPR050823">
    <property type="entry name" value="Plant_Ser_Thr_Prot_Kinase"/>
</dbReference>
<dbReference type="InterPro" id="IPR001245">
    <property type="entry name" value="Ser-Thr/Tyr_kinase_cat_dom"/>
</dbReference>
<protein>
    <submittedName>
        <fullName evidence="5">Protein kinase superfamily protein</fullName>
    </submittedName>
</protein>
<dbReference type="GO" id="GO:0005886">
    <property type="term" value="C:plasma membrane"/>
    <property type="evidence" value="ECO:0007669"/>
    <property type="project" value="UniProtKB-SubCell"/>
</dbReference>
<keyword evidence="3" id="KW-0547">Nucleotide-binding</keyword>
<evidence type="ECO:0000256" key="1">
    <source>
        <dbReference type="ARBA" id="ARBA00004236"/>
    </source>
</evidence>
<keyword evidence="5" id="KW-0418">Kinase</keyword>
<dbReference type="InterPro" id="IPR020635">
    <property type="entry name" value="Tyr_kinase_cat_dom"/>
</dbReference>
<evidence type="ECO:0000256" key="3">
    <source>
        <dbReference type="PROSITE-ProRule" id="PRU10141"/>
    </source>
</evidence>
<dbReference type="SUPFAM" id="SSF56112">
    <property type="entry name" value="Protein kinase-like (PK-like)"/>
    <property type="match status" value="1"/>
</dbReference>
<dbReference type="AlphaFoldDB" id="A0A7J0EQI0"/>